<dbReference type="GeneID" id="30991899"/>
<feature type="transmembrane region" description="Helical" evidence="7">
    <location>
        <begin position="179"/>
        <end position="199"/>
    </location>
</feature>
<keyword evidence="4 7" id="KW-1133">Transmembrane helix</keyword>
<evidence type="ECO:0000256" key="2">
    <source>
        <dbReference type="ARBA" id="ARBA00022448"/>
    </source>
</evidence>
<keyword evidence="3 7" id="KW-0812">Transmembrane</keyword>
<evidence type="ECO:0000256" key="3">
    <source>
        <dbReference type="ARBA" id="ARBA00022692"/>
    </source>
</evidence>
<gene>
    <name evidence="9" type="ORF">CYBJADRAFT_194064</name>
</gene>
<feature type="transmembrane region" description="Helical" evidence="7">
    <location>
        <begin position="418"/>
        <end position="438"/>
    </location>
</feature>
<feature type="transmembrane region" description="Helical" evidence="7">
    <location>
        <begin position="211"/>
        <end position="233"/>
    </location>
</feature>
<dbReference type="SUPFAM" id="SSF103473">
    <property type="entry name" value="MFS general substrate transporter"/>
    <property type="match status" value="1"/>
</dbReference>
<dbReference type="STRING" id="983966.A0A1E4S1W7"/>
<accession>A0A1E4S1W7</accession>
<dbReference type="PROSITE" id="PS50850">
    <property type="entry name" value="MFS"/>
    <property type="match status" value="1"/>
</dbReference>
<dbReference type="Gene3D" id="1.20.1250.20">
    <property type="entry name" value="MFS general substrate transporter like domains"/>
    <property type="match status" value="2"/>
</dbReference>
<dbReference type="OMA" id="IIMSANI"/>
<keyword evidence="2" id="KW-0813">Transport</keyword>
<dbReference type="EMBL" id="KV453930">
    <property type="protein sequence ID" value="ODV73505.1"/>
    <property type="molecule type" value="Genomic_DNA"/>
</dbReference>
<comment type="subcellular location">
    <subcellularLocation>
        <location evidence="1">Membrane</location>
        <topology evidence="1">Multi-pass membrane protein</topology>
    </subcellularLocation>
</comment>
<protein>
    <submittedName>
        <fullName evidence="9">Major facilitator superfamily</fullName>
    </submittedName>
</protein>
<dbReference type="FunFam" id="1.20.1250.20:FF:000065">
    <property type="entry name" value="Putative MFS pantothenate transporter"/>
    <property type="match status" value="1"/>
</dbReference>
<dbReference type="PANTHER" id="PTHR43791">
    <property type="entry name" value="PERMEASE-RELATED"/>
    <property type="match status" value="1"/>
</dbReference>
<dbReference type="InterPro" id="IPR011701">
    <property type="entry name" value="MFS"/>
</dbReference>
<feature type="transmembrane region" description="Helical" evidence="7">
    <location>
        <begin position="293"/>
        <end position="313"/>
    </location>
</feature>
<comment type="similarity">
    <text evidence="6">Belongs to the major facilitator superfamily. Allantoate permease family.</text>
</comment>
<dbReference type="Pfam" id="PF07690">
    <property type="entry name" value="MFS_1"/>
    <property type="match status" value="1"/>
</dbReference>
<feature type="transmembrane region" description="Helical" evidence="7">
    <location>
        <begin position="325"/>
        <end position="344"/>
    </location>
</feature>
<evidence type="ECO:0000313" key="10">
    <source>
        <dbReference type="Proteomes" id="UP000094389"/>
    </source>
</evidence>
<dbReference type="AlphaFoldDB" id="A0A1E4S1W7"/>
<name>A0A1E4S1W7_CYBJN</name>
<dbReference type="GO" id="GO:0016020">
    <property type="term" value="C:membrane"/>
    <property type="evidence" value="ECO:0007669"/>
    <property type="project" value="UniProtKB-SubCell"/>
</dbReference>
<dbReference type="GO" id="GO:0022857">
    <property type="term" value="F:transmembrane transporter activity"/>
    <property type="evidence" value="ECO:0007669"/>
    <property type="project" value="InterPro"/>
</dbReference>
<dbReference type="Proteomes" id="UP000094389">
    <property type="component" value="Unassembled WGS sequence"/>
</dbReference>
<proteinExistence type="inferred from homology"/>
<feature type="transmembrane region" description="Helical" evidence="7">
    <location>
        <begin position="450"/>
        <end position="470"/>
    </location>
</feature>
<feature type="transmembrane region" description="Helical" evidence="7">
    <location>
        <begin position="388"/>
        <end position="406"/>
    </location>
</feature>
<dbReference type="InterPro" id="IPR020846">
    <property type="entry name" value="MFS_dom"/>
</dbReference>
<evidence type="ECO:0000259" key="8">
    <source>
        <dbReference type="PROSITE" id="PS50850"/>
    </source>
</evidence>
<organism evidence="9 10">
    <name type="scientific">Cyberlindnera jadinii (strain ATCC 18201 / CBS 1600 / BCRC 20928 / JCM 3617 / NBRC 0987 / NRRL Y-1542)</name>
    <name type="common">Torula yeast</name>
    <name type="synonym">Candida utilis</name>
    <dbReference type="NCBI Taxonomy" id="983966"/>
    <lineage>
        <taxon>Eukaryota</taxon>
        <taxon>Fungi</taxon>
        <taxon>Dikarya</taxon>
        <taxon>Ascomycota</taxon>
        <taxon>Saccharomycotina</taxon>
        <taxon>Saccharomycetes</taxon>
        <taxon>Phaffomycetales</taxon>
        <taxon>Phaffomycetaceae</taxon>
        <taxon>Cyberlindnera</taxon>
    </lineage>
</organism>
<evidence type="ECO:0000256" key="1">
    <source>
        <dbReference type="ARBA" id="ARBA00004141"/>
    </source>
</evidence>
<evidence type="ECO:0000256" key="4">
    <source>
        <dbReference type="ARBA" id="ARBA00022989"/>
    </source>
</evidence>
<evidence type="ECO:0000256" key="5">
    <source>
        <dbReference type="ARBA" id="ARBA00023136"/>
    </source>
</evidence>
<dbReference type="PANTHER" id="PTHR43791:SF32">
    <property type="entry name" value="MAJOR FACILITATOR SUPERFAMILY (MFS) PROFILE DOMAIN-CONTAINING PROTEIN"/>
    <property type="match status" value="1"/>
</dbReference>
<dbReference type="InterPro" id="IPR036259">
    <property type="entry name" value="MFS_trans_sf"/>
</dbReference>
<feature type="transmembrane region" description="Helical" evidence="7">
    <location>
        <begin position="356"/>
        <end position="376"/>
    </location>
</feature>
<dbReference type="RefSeq" id="XP_020070544.1">
    <property type="nucleotide sequence ID" value="XM_020217503.1"/>
</dbReference>
<evidence type="ECO:0000256" key="6">
    <source>
        <dbReference type="ARBA" id="ARBA00037968"/>
    </source>
</evidence>
<evidence type="ECO:0000313" key="9">
    <source>
        <dbReference type="EMBL" id="ODV73505.1"/>
    </source>
</evidence>
<sequence length="510" mass="57187">MSRSIDVSASMKRVMHIITTINTEDNSSFKVIKDWTQEEEDRARWKVDLTLLPLLVAGFFALQLDRGNLANALTSTFMKDVGVDSHQINVGQQMLSLGIVLGEIPCNYVLQKVGPSNWLPFQTIVWGSIALSQGWIKNYGGFIATRLLLGLGESGYIPGGLYTISKYYTKKELGRRHTIYFVGNLGASALGGLIAAGILKDLTDVNGWSGWRWLFFIEGIVTIAVGVVLLFLLPKSTQDSSTFLLRKWQLYTERERYILTQRLILDDPLKALDFKGKITVKDVGRALWQIRPWLHFFITITSLCITGPIGTYLPLIVRKMGYTQFRANAMSSIGTWISLVYLIIIGQIQDRFKPKATTVIAISGLQMIFVIVFRGITTYADNHLRLGILIMIQSFSALAHIVNTSWISMNSRIPTDRAIHLALIICAANASGIYNSQILNTDDGPHYTKAFTALAVISIISFLASLFTYWQYVFSNRKLEEKYGHAEVFDEEELKDGVVTDDEGLFLLVL</sequence>
<feature type="domain" description="Major facilitator superfamily (MFS) profile" evidence="8">
    <location>
        <begin position="51"/>
        <end position="473"/>
    </location>
</feature>
<evidence type="ECO:0000256" key="7">
    <source>
        <dbReference type="SAM" id="Phobius"/>
    </source>
</evidence>
<dbReference type="OrthoDB" id="1935484at2759"/>
<reference evidence="9 10" key="1">
    <citation type="journal article" date="2016" name="Proc. Natl. Acad. Sci. U.S.A.">
        <title>Comparative genomics of biotechnologically important yeasts.</title>
        <authorList>
            <person name="Riley R."/>
            <person name="Haridas S."/>
            <person name="Wolfe K.H."/>
            <person name="Lopes M.R."/>
            <person name="Hittinger C.T."/>
            <person name="Goeker M."/>
            <person name="Salamov A.A."/>
            <person name="Wisecaver J.H."/>
            <person name="Long T.M."/>
            <person name="Calvey C.H."/>
            <person name="Aerts A.L."/>
            <person name="Barry K.W."/>
            <person name="Choi C."/>
            <person name="Clum A."/>
            <person name="Coughlan A.Y."/>
            <person name="Deshpande S."/>
            <person name="Douglass A.P."/>
            <person name="Hanson S.J."/>
            <person name="Klenk H.-P."/>
            <person name="LaButti K.M."/>
            <person name="Lapidus A."/>
            <person name="Lindquist E.A."/>
            <person name="Lipzen A.M."/>
            <person name="Meier-Kolthoff J.P."/>
            <person name="Ohm R.A."/>
            <person name="Otillar R.P."/>
            <person name="Pangilinan J.L."/>
            <person name="Peng Y."/>
            <person name="Rokas A."/>
            <person name="Rosa C.A."/>
            <person name="Scheuner C."/>
            <person name="Sibirny A.A."/>
            <person name="Slot J.C."/>
            <person name="Stielow J.B."/>
            <person name="Sun H."/>
            <person name="Kurtzman C.P."/>
            <person name="Blackwell M."/>
            <person name="Grigoriev I.V."/>
            <person name="Jeffries T.W."/>
        </authorList>
    </citation>
    <scope>NUCLEOTIDE SEQUENCE [LARGE SCALE GENOMIC DNA]</scope>
    <source>
        <strain evidence="10">ATCC 18201 / CBS 1600 / BCRC 20928 / JCM 3617 / NBRC 0987 / NRRL Y-1542</strain>
    </source>
</reference>
<keyword evidence="10" id="KW-1185">Reference proteome</keyword>
<keyword evidence="5 7" id="KW-0472">Membrane</keyword>